<evidence type="ECO:0000256" key="9">
    <source>
        <dbReference type="ARBA" id="ARBA00023065"/>
    </source>
</evidence>
<comment type="caution">
    <text evidence="15">The sequence shown here is derived from an EMBL/GenBank/DDBJ whole genome shotgun (WGS) entry which is preliminary data.</text>
</comment>
<feature type="transmembrane region" description="Helical" evidence="14">
    <location>
        <begin position="155"/>
        <end position="173"/>
    </location>
</feature>
<evidence type="ECO:0000256" key="7">
    <source>
        <dbReference type="ARBA" id="ARBA00022989"/>
    </source>
</evidence>
<evidence type="ECO:0000256" key="3">
    <source>
        <dbReference type="ARBA" id="ARBA00022448"/>
    </source>
</evidence>
<dbReference type="Proteomes" id="UP000287156">
    <property type="component" value="Unassembled WGS sequence"/>
</dbReference>
<evidence type="ECO:0000313" key="16">
    <source>
        <dbReference type="Proteomes" id="UP000287156"/>
    </source>
</evidence>
<proteinExistence type="inferred from homology"/>
<dbReference type="InterPro" id="IPR050277">
    <property type="entry name" value="Sodium:Solute_Symporter"/>
</dbReference>
<feature type="transmembrane region" description="Helical" evidence="14">
    <location>
        <begin position="245"/>
        <end position="263"/>
    </location>
</feature>
<keyword evidence="6" id="KW-0769">Symport</keyword>
<keyword evidence="11" id="KW-0739">Sodium transport</keyword>
<evidence type="ECO:0000256" key="10">
    <source>
        <dbReference type="ARBA" id="ARBA00023136"/>
    </source>
</evidence>
<dbReference type="OrthoDB" id="9810181at2"/>
<feature type="transmembrane region" description="Helical" evidence="14">
    <location>
        <begin position="381"/>
        <end position="404"/>
    </location>
</feature>
<evidence type="ECO:0000256" key="5">
    <source>
        <dbReference type="ARBA" id="ARBA00022692"/>
    </source>
</evidence>
<keyword evidence="16" id="KW-1185">Reference proteome</keyword>
<dbReference type="PANTHER" id="PTHR48086">
    <property type="entry name" value="SODIUM/PROLINE SYMPORTER-RELATED"/>
    <property type="match status" value="1"/>
</dbReference>
<accession>A0A429XZN1</accession>
<dbReference type="GO" id="GO:0015824">
    <property type="term" value="P:proline transport"/>
    <property type="evidence" value="ECO:0007669"/>
    <property type="project" value="TreeGrafter"/>
</dbReference>
<dbReference type="EMBL" id="QYTV02000004">
    <property type="protein sequence ID" value="RST74281.1"/>
    <property type="molecule type" value="Genomic_DNA"/>
</dbReference>
<name>A0A429XZN1_9BACI</name>
<dbReference type="CDD" id="cd10322">
    <property type="entry name" value="SLC5sbd"/>
    <property type="match status" value="1"/>
</dbReference>
<keyword evidence="8" id="KW-0915">Sodium</keyword>
<evidence type="ECO:0000256" key="8">
    <source>
        <dbReference type="ARBA" id="ARBA00023053"/>
    </source>
</evidence>
<dbReference type="GO" id="GO:0005886">
    <property type="term" value="C:plasma membrane"/>
    <property type="evidence" value="ECO:0007669"/>
    <property type="project" value="UniProtKB-SubCell"/>
</dbReference>
<feature type="transmembrane region" description="Helical" evidence="14">
    <location>
        <begin position="121"/>
        <end position="143"/>
    </location>
</feature>
<keyword evidence="3" id="KW-0813">Transport</keyword>
<comment type="catalytic activity">
    <reaction evidence="12">
        <text>L-proline(in) + Na(+)(in) = L-proline(out) + Na(+)(out)</text>
        <dbReference type="Rhea" id="RHEA:28967"/>
        <dbReference type="ChEBI" id="CHEBI:29101"/>
        <dbReference type="ChEBI" id="CHEBI:60039"/>
    </reaction>
</comment>
<keyword evidence="7 14" id="KW-1133">Transmembrane helix</keyword>
<evidence type="ECO:0000256" key="13">
    <source>
        <dbReference type="RuleBase" id="RU362091"/>
    </source>
</evidence>
<dbReference type="NCBIfam" id="TIGR00813">
    <property type="entry name" value="sss"/>
    <property type="match status" value="1"/>
</dbReference>
<feature type="transmembrane region" description="Helical" evidence="14">
    <location>
        <begin position="340"/>
        <end position="361"/>
    </location>
</feature>
<gene>
    <name evidence="15" type="ORF">D4T97_011450</name>
</gene>
<keyword evidence="10 14" id="KW-0472">Membrane</keyword>
<comment type="similarity">
    <text evidence="2 13">Belongs to the sodium:solute symporter (SSF) (TC 2.A.21) family.</text>
</comment>
<reference evidence="15" key="1">
    <citation type="submission" date="2018-12" db="EMBL/GenBank/DDBJ databases">
        <authorList>
            <person name="Sun L."/>
            <person name="Chen Z."/>
        </authorList>
    </citation>
    <scope>NUCLEOTIDE SEQUENCE [LARGE SCALE GENOMIC DNA]</scope>
    <source>
        <strain evidence="15">3-2-2</strain>
    </source>
</reference>
<evidence type="ECO:0000256" key="2">
    <source>
        <dbReference type="ARBA" id="ARBA00006434"/>
    </source>
</evidence>
<dbReference type="PANTHER" id="PTHR48086:SF3">
    <property type="entry name" value="SODIUM_PROLINE SYMPORTER"/>
    <property type="match status" value="1"/>
</dbReference>
<evidence type="ECO:0000256" key="14">
    <source>
        <dbReference type="SAM" id="Phobius"/>
    </source>
</evidence>
<sequence length="534" mass="57483">MNYPVLAALFLVYIGIMSALAYYGYKQTKSESDYLVGGRNISPTVMALSYGATFISTSSIIGFGGVASLYGFSLLWLALLNIVLGVGVAFVVFGTRIRRLSIELNSYTFSDLLGKRYNSKFLTIFTGAMIFLFMPAYTSIVLIGGGRFLEQTLSMNFNIALLVLAMIVGVYVITGGIKAVMYTDAFAAIVMLFGMIIFLVTTYNYLGGVNVAHGALTAMKDLVPQNLVEQGHQGWTSMPAFGTPLWWTIVSTIIMGVGIGVLAQPQLAMRSMTVKDDRSLYRSVLVGGIFIFFMTGAAYMIGPLTNVYFQETAGMLAIDAAKGNVDLVIPTFINSLMPDWFIYLFTLTLLSATISTISSLIHLQGSAFGEDILKNMGMERLLGMSLSRMGVLIGIVAAVILAYIMPAGVIAQATAFWFGICAAGFLPTLVGALFWKNSTKEGAVASTITGFVISVFGFLFLHQKEAAALGVSQAIFGKTTLLGFPWTFVDPMFYALPLSTIVFIAVSLGTGKKHKAKAESTVSDRADSAEQSLS</sequence>
<dbReference type="GO" id="GO:0015193">
    <property type="term" value="F:L-proline transmembrane transporter activity"/>
    <property type="evidence" value="ECO:0007669"/>
    <property type="project" value="TreeGrafter"/>
</dbReference>
<organism evidence="15 16">
    <name type="scientific">Siminovitchia acidinfaciens</name>
    <dbReference type="NCBI Taxonomy" id="2321395"/>
    <lineage>
        <taxon>Bacteria</taxon>
        <taxon>Bacillati</taxon>
        <taxon>Bacillota</taxon>
        <taxon>Bacilli</taxon>
        <taxon>Bacillales</taxon>
        <taxon>Bacillaceae</taxon>
        <taxon>Siminovitchia</taxon>
    </lineage>
</organism>
<feature type="transmembrane region" description="Helical" evidence="14">
    <location>
        <begin position="284"/>
        <end position="302"/>
    </location>
</feature>
<dbReference type="Pfam" id="PF00474">
    <property type="entry name" value="SSF"/>
    <property type="match status" value="1"/>
</dbReference>
<feature type="transmembrane region" description="Helical" evidence="14">
    <location>
        <begin position="45"/>
        <end position="67"/>
    </location>
</feature>
<feature type="transmembrane region" description="Helical" evidence="14">
    <location>
        <begin position="492"/>
        <end position="510"/>
    </location>
</feature>
<feature type="transmembrane region" description="Helical" evidence="14">
    <location>
        <begin position="73"/>
        <end position="93"/>
    </location>
</feature>
<evidence type="ECO:0000256" key="6">
    <source>
        <dbReference type="ARBA" id="ARBA00022847"/>
    </source>
</evidence>
<protein>
    <submittedName>
        <fullName evidence="15">Sodium:solute symporter family protein</fullName>
    </submittedName>
</protein>
<evidence type="ECO:0000256" key="11">
    <source>
        <dbReference type="ARBA" id="ARBA00023201"/>
    </source>
</evidence>
<keyword evidence="9" id="KW-0406">Ion transport</keyword>
<dbReference type="Gene3D" id="1.20.1730.10">
    <property type="entry name" value="Sodium/glucose cotransporter"/>
    <property type="match status" value="1"/>
</dbReference>
<dbReference type="RefSeq" id="WP_126050794.1">
    <property type="nucleotide sequence ID" value="NZ_QYTV02000004.1"/>
</dbReference>
<dbReference type="InterPro" id="IPR038377">
    <property type="entry name" value="Na/Glc_symporter_sf"/>
</dbReference>
<evidence type="ECO:0000256" key="1">
    <source>
        <dbReference type="ARBA" id="ARBA00004651"/>
    </source>
</evidence>
<evidence type="ECO:0000256" key="4">
    <source>
        <dbReference type="ARBA" id="ARBA00022475"/>
    </source>
</evidence>
<dbReference type="GO" id="GO:0005298">
    <property type="term" value="F:proline:sodium symporter activity"/>
    <property type="evidence" value="ECO:0007669"/>
    <property type="project" value="TreeGrafter"/>
</dbReference>
<evidence type="ECO:0000313" key="15">
    <source>
        <dbReference type="EMBL" id="RST74281.1"/>
    </source>
</evidence>
<dbReference type="AlphaFoldDB" id="A0A429XZN1"/>
<dbReference type="PROSITE" id="PS50283">
    <property type="entry name" value="NA_SOLUT_SYMP_3"/>
    <property type="match status" value="1"/>
</dbReference>
<keyword evidence="4" id="KW-1003">Cell membrane</keyword>
<feature type="transmembrane region" description="Helical" evidence="14">
    <location>
        <begin position="6"/>
        <end position="25"/>
    </location>
</feature>
<evidence type="ECO:0000256" key="12">
    <source>
        <dbReference type="ARBA" id="ARBA00033708"/>
    </source>
</evidence>
<comment type="subcellular location">
    <subcellularLocation>
        <location evidence="1">Cell membrane</location>
        <topology evidence="1">Multi-pass membrane protein</topology>
    </subcellularLocation>
</comment>
<feature type="transmembrane region" description="Helical" evidence="14">
    <location>
        <begin position="416"/>
        <end position="435"/>
    </location>
</feature>
<dbReference type="InterPro" id="IPR001734">
    <property type="entry name" value="Na/solute_symporter"/>
</dbReference>
<keyword evidence="5 14" id="KW-0812">Transmembrane</keyword>
<feature type="transmembrane region" description="Helical" evidence="14">
    <location>
        <begin position="442"/>
        <end position="461"/>
    </location>
</feature>
<feature type="transmembrane region" description="Helical" evidence="14">
    <location>
        <begin position="185"/>
        <end position="206"/>
    </location>
</feature>